<name>A0A382AXE6_9ZZZZ</name>
<protein>
    <submittedName>
        <fullName evidence="1">Uncharacterized protein</fullName>
    </submittedName>
</protein>
<organism evidence="1">
    <name type="scientific">marine metagenome</name>
    <dbReference type="NCBI Taxonomy" id="408172"/>
    <lineage>
        <taxon>unclassified sequences</taxon>
        <taxon>metagenomes</taxon>
        <taxon>ecological metagenomes</taxon>
    </lineage>
</organism>
<reference evidence="1" key="1">
    <citation type="submission" date="2018-05" db="EMBL/GenBank/DDBJ databases">
        <authorList>
            <person name="Lanie J.A."/>
            <person name="Ng W.-L."/>
            <person name="Kazmierczak K.M."/>
            <person name="Andrzejewski T.M."/>
            <person name="Davidsen T.M."/>
            <person name="Wayne K.J."/>
            <person name="Tettelin H."/>
            <person name="Glass J.I."/>
            <person name="Rusch D."/>
            <person name="Podicherti R."/>
            <person name="Tsui H.-C.T."/>
            <person name="Winkler M.E."/>
        </authorList>
    </citation>
    <scope>NUCLEOTIDE SEQUENCE</scope>
</reference>
<evidence type="ECO:0000313" key="1">
    <source>
        <dbReference type="EMBL" id="SVB06001.1"/>
    </source>
</evidence>
<dbReference type="EMBL" id="UINC01027182">
    <property type="protein sequence ID" value="SVB06001.1"/>
    <property type="molecule type" value="Genomic_DNA"/>
</dbReference>
<dbReference type="AlphaFoldDB" id="A0A382AXE6"/>
<proteinExistence type="predicted"/>
<sequence>MSPFVDVEVGAERIGGDFVFSRKPSPALLAVDTWDADAVEQDLIQTLEACDRYGCPVELILKDISTVRYEPERLWEWARIARDLVQSAVAA</sequence>
<accession>A0A382AXE6</accession>
<gene>
    <name evidence="1" type="ORF">METZ01_LOCUS158855</name>
</gene>